<dbReference type="Proteomes" id="UP000192656">
    <property type="component" value="Unassembled WGS sequence"/>
</dbReference>
<feature type="transmembrane region" description="Helical" evidence="1">
    <location>
        <begin position="39"/>
        <end position="60"/>
    </location>
</feature>
<dbReference type="Pfam" id="PF07786">
    <property type="entry name" value="HGSNAT_cat"/>
    <property type="match status" value="1"/>
</dbReference>
<evidence type="ECO:0000313" key="4">
    <source>
        <dbReference type="Proteomes" id="UP000192656"/>
    </source>
</evidence>
<dbReference type="STRING" id="937218.SAMN06297251_10825"/>
<keyword evidence="4" id="KW-1185">Reference proteome</keyword>
<organism evidence="3 4">
    <name type="scientific">Fulvimarina manganoxydans</name>
    <dbReference type="NCBI Taxonomy" id="937218"/>
    <lineage>
        <taxon>Bacteria</taxon>
        <taxon>Pseudomonadati</taxon>
        <taxon>Pseudomonadota</taxon>
        <taxon>Alphaproteobacteria</taxon>
        <taxon>Hyphomicrobiales</taxon>
        <taxon>Aurantimonadaceae</taxon>
        <taxon>Fulvimarina</taxon>
    </lineage>
</organism>
<feature type="domain" description="Heparan-alpha-glucosaminide N-acetyltransferase catalytic" evidence="2">
    <location>
        <begin position="33"/>
        <end position="254"/>
    </location>
</feature>
<sequence length="269" mass="29518">MSEGFNGTVLTPERAAKLMTSRTREAEAPMSPRYPLVDAMRGVAICGVVTYHLVWDLWYFDFIQGDWVFGQAMAFVSRAGGSLFLFVVGVSLVLAHPAQVRWRAFLRRIGMLAAGAVTISAVTWHLFPDEFVYFGILHGIAAASLMGVFFLKASPALTLMVAVVLVAAPFMVQFSPIDPFTWAWTGLAMNAPSSYDFWPVLPWGAATLAGMACTRIVLDRYCGWASWTNPGGRLITALSWSGRHTLAIYLLHQPPLFAIIALIARLSGR</sequence>
<feature type="transmembrane region" description="Helical" evidence="1">
    <location>
        <begin position="157"/>
        <end position="177"/>
    </location>
</feature>
<gene>
    <name evidence="3" type="ORF">SAMN06297251_10825</name>
</gene>
<keyword evidence="1" id="KW-0472">Membrane</keyword>
<accession>A0A1W2BYB7</accession>
<dbReference type="AlphaFoldDB" id="A0A1W2BYB7"/>
<dbReference type="EMBL" id="FWXR01000008">
    <property type="protein sequence ID" value="SMC77900.1"/>
    <property type="molecule type" value="Genomic_DNA"/>
</dbReference>
<evidence type="ECO:0000256" key="1">
    <source>
        <dbReference type="SAM" id="Phobius"/>
    </source>
</evidence>
<evidence type="ECO:0000313" key="3">
    <source>
        <dbReference type="EMBL" id="SMC77900.1"/>
    </source>
</evidence>
<feature type="transmembrane region" description="Helical" evidence="1">
    <location>
        <begin position="197"/>
        <end position="218"/>
    </location>
</feature>
<feature type="transmembrane region" description="Helical" evidence="1">
    <location>
        <begin position="131"/>
        <end position="150"/>
    </location>
</feature>
<reference evidence="3 4" key="1">
    <citation type="submission" date="2017-04" db="EMBL/GenBank/DDBJ databases">
        <authorList>
            <person name="Afonso C.L."/>
            <person name="Miller P.J."/>
            <person name="Scott M.A."/>
            <person name="Spackman E."/>
            <person name="Goraichik I."/>
            <person name="Dimitrov K.M."/>
            <person name="Suarez D.L."/>
            <person name="Swayne D.E."/>
        </authorList>
    </citation>
    <scope>NUCLEOTIDE SEQUENCE [LARGE SCALE GENOMIC DNA]</scope>
    <source>
        <strain evidence="3 4">CGMCC 1.10972</strain>
    </source>
</reference>
<feature type="transmembrane region" description="Helical" evidence="1">
    <location>
        <begin position="105"/>
        <end position="125"/>
    </location>
</feature>
<proteinExistence type="predicted"/>
<name>A0A1W2BYB7_9HYPH</name>
<feature type="transmembrane region" description="Helical" evidence="1">
    <location>
        <begin position="72"/>
        <end position="93"/>
    </location>
</feature>
<dbReference type="OrthoDB" id="9807591at2"/>
<keyword evidence="1" id="KW-1133">Transmembrane helix</keyword>
<dbReference type="InterPro" id="IPR012429">
    <property type="entry name" value="HGSNAT_cat"/>
</dbReference>
<keyword evidence="1" id="KW-0812">Transmembrane</keyword>
<evidence type="ECO:0000259" key="2">
    <source>
        <dbReference type="Pfam" id="PF07786"/>
    </source>
</evidence>
<protein>
    <submittedName>
        <fullName evidence="3">Uncharacterized membrane protein</fullName>
    </submittedName>
</protein>